<keyword evidence="2" id="KW-1185">Reference proteome</keyword>
<dbReference type="InterPro" id="IPR058074">
    <property type="entry name" value="Bacteriocin-like"/>
</dbReference>
<dbReference type="NCBIfam" id="NF047798">
    <property type="entry name" value="leader_Chryseo"/>
    <property type="match status" value="1"/>
</dbReference>
<evidence type="ECO:0000313" key="1">
    <source>
        <dbReference type="EMBL" id="MCA6066962.1"/>
    </source>
</evidence>
<dbReference type="Proteomes" id="UP000618240">
    <property type="component" value="Unassembled WGS sequence"/>
</dbReference>
<gene>
    <name evidence="1" type="ORF">JI747_007220</name>
</gene>
<protein>
    <recommendedName>
        <fullName evidence="3">Natural product</fullName>
    </recommendedName>
</protein>
<accession>A0ABS8A0K2</accession>
<evidence type="ECO:0000313" key="2">
    <source>
        <dbReference type="Proteomes" id="UP000618240"/>
    </source>
</evidence>
<dbReference type="EMBL" id="JAERSE020000002">
    <property type="protein sequence ID" value="MCA6066962.1"/>
    <property type="molecule type" value="Genomic_DNA"/>
</dbReference>
<comment type="caution">
    <text evidence="1">The sequence shown here is derived from an EMBL/GenBank/DDBJ whole genome shotgun (WGS) entry which is preliminary data.</text>
</comment>
<organism evidence="1 2">
    <name type="scientific">Chryseobacterium tagetis</name>
    <dbReference type="NCBI Taxonomy" id="2801334"/>
    <lineage>
        <taxon>Bacteria</taxon>
        <taxon>Pseudomonadati</taxon>
        <taxon>Bacteroidota</taxon>
        <taxon>Flavobacteriia</taxon>
        <taxon>Flavobacteriales</taxon>
        <taxon>Weeksellaceae</taxon>
        <taxon>Chryseobacterium group</taxon>
        <taxon>Chryseobacterium</taxon>
    </lineage>
</organism>
<reference evidence="1 2" key="1">
    <citation type="submission" date="2021-09" db="EMBL/GenBank/DDBJ databases">
        <title>Genome sequencing and assembly of Chryseobacterium sp. RG1.</title>
        <authorList>
            <person name="Chhetri G."/>
        </authorList>
    </citation>
    <scope>NUCLEOTIDE SEQUENCE [LARGE SCALE GENOMIC DNA]</scope>
    <source>
        <strain evidence="1 2">RG1</strain>
    </source>
</reference>
<name>A0ABS8A0K2_9FLAO</name>
<evidence type="ECO:0008006" key="3">
    <source>
        <dbReference type="Google" id="ProtNLM"/>
    </source>
</evidence>
<proteinExistence type="predicted"/>
<sequence>MKNLRKLSRETLKNVNGAYQILDCSKWEEQTRTMECLRQQPGFISCISYYSDNAIGCNEGQTCINGNCVNN</sequence>
<dbReference type="RefSeq" id="WP_225687291.1">
    <property type="nucleotide sequence ID" value="NZ_JAERSE020000002.1"/>
</dbReference>